<evidence type="ECO:0000313" key="4">
    <source>
        <dbReference type="Proteomes" id="UP000824469"/>
    </source>
</evidence>
<proteinExistence type="predicted"/>
<dbReference type="Pfam" id="PF00501">
    <property type="entry name" value="AMP-binding"/>
    <property type="match status" value="1"/>
</dbReference>
<reference evidence="3 4" key="1">
    <citation type="journal article" date="2021" name="Nat. Plants">
        <title>The Taxus genome provides insights into paclitaxel biosynthesis.</title>
        <authorList>
            <person name="Xiong X."/>
            <person name="Gou J."/>
            <person name="Liao Q."/>
            <person name="Li Y."/>
            <person name="Zhou Q."/>
            <person name="Bi G."/>
            <person name="Li C."/>
            <person name="Du R."/>
            <person name="Wang X."/>
            <person name="Sun T."/>
            <person name="Guo L."/>
            <person name="Liang H."/>
            <person name="Lu P."/>
            <person name="Wu Y."/>
            <person name="Zhang Z."/>
            <person name="Ro D.K."/>
            <person name="Shang Y."/>
            <person name="Huang S."/>
            <person name="Yan J."/>
        </authorList>
    </citation>
    <scope>NUCLEOTIDE SEQUENCE [LARGE SCALE GENOMIC DNA]</scope>
    <source>
        <strain evidence="3">Ta-2019</strain>
    </source>
</reference>
<dbReference type="AlphaFoldDB" id="A0AA38G875"/>
<evidence type="ECO:0000259" key="2">
    <source>
        <dbReference type="Pfam" id="PF00501"/>
    </source>
</evidence>
<organism evidence="3 4">
    <name type="scientific">Taxus chinensis</name>
    <name type="common">Chinese yew</name>
    <name type="synonym">Taxus wallichiana var. chinensis</name>
    <dbReference type="NCBI Taxonomy" id="29808"/>
    <lineage>
        <taxon>Eukaryota</taxon>
        <taxon>Viridiplantae</taxon>
        <taxon>Streptophyta</taxon>
        <taxon>Embryophyta</taxon>
        <taxon>Tracheophyta</taxon>
        <taxon>Spermatophyta</taxon>
        <taxon>Pinopsida</taxon>
        <taxon>Pinidae</taxon>
        <taxon>Conifers II</taxon>
        <taxon>Cupressales</taxon>
        <taxon>Taxaceae</taxon>
        <taxon>Taxus</taxon>
    </lineage>
</organism>
<dbReference type="InterPro" id="IPR000873">
    <property type="entry name" value="AMP-dep_synth/lig_dom"/>
</dbReference>
<feature type="non-terminal residue" evidence="3">
    <location>
        <position position="104"/>
    </location>
</feature>
<accession>A0AA38G875</accession>
<dbReference type="Proteomes" id="UP000824469">
    <property type="component" value="Unassembled WGS sequence"/>
</dbReference>
<feature type="non-terminal residue" evidence="3">
    <location>
        <position position="1"/>
    </location>
</feature>
<dbReference type="SUPFAM" id="SSF56801">
    <property type="entry name" value="Acetyl-CoA synthetase-like"/>
    <property type="match status" value="1"/>
</dbReference>
<sequence length="104" mass="11539">GYGMIETTAIRASKDTQEESIHYGIASMLSPNIDAKIVDPDYGLALPPNHRGYLWLRGLTIMKGYFNNPEATSSVMDGSCWLRTGDLCYIDIEGYVFLVDTAEI</sequence>
<protein>
    <recommendedName>
        <fullName evidence="2">AMP-dependent synthetase/ligase domain-containing protein</fullName>
    </recommendedName>
</protein>
<evidence type="ECO:0000256" key="1">
    <source>
        <dbReference type="ARBA" id="ARBA00022598"/>
    </source>
</evidence>
<gene>
    <name evidence="3" type="ORF">KI387_020318</name>
</gene>
<evidence type="ECO:0000313" key="3">
    <source>
        <dbReference type="EMBL" id="KAH9318549.1"/>
    </source>
</evidence>
<keyword evidence="1" id="KW-0436">Ligase</keyword>
<dbReference type="OMA" id="NECIMIT"/>
<comment type="caution">
    <text evidence="3">The sequence shown here is derived from an EMBL/GenBank/DDBJ whole genome shotgun (WGS) entry which is preliminary data.</text>
</comment>
<dbReference type="EMBL" id="JAHRHJ020000004">
    <property type="protein sequence ID" value="KAH9318549.1"/>
    <property type="molecule type" value="Genomic_DNA"/>
</dbReference>
<dbReference type="PANTHER" id="PTHR24096:SF413">
    <property type="entry name" value="PEROXISOMAL OPC-8:0-COA LIGASE 1"/>
    <property type="match status" value="1"/>
</dbReference>
<name>A0AA38G875_TAXCH</name>
<dbReference type="GO" id="GO:0016405">
    <property type="term" value="F:CoA-ligase activity"/>
    <property type="evidence" value="ECO:0007669"/>
    <property type="project" value="TreeGrafter"/>
</dbReference>
<dbReference type="GO" id="GO:0005777">
    <property type="term" value="C:peroxisome"/>
    <property type="evidence" value="ECO:0007669"/>
    <property type="project" value="TreeGrafter"/>
</dbReference>
<dbReference type="PANTHER" id="PTHR24096">
    <property type="entry name" value="LONG-CHAIN-FATTY-ACID--COA LIGASE"/>
    <property type="match status" value="1"/>
</dbReference>
<keyword evidence="4" id="KW-1185">Reference proteome</keyword>
<dbReference type="Gene3D" id="2.30.38.10">
    <property type="entry name" value="Luciferase, Domain 3"/>
    <property type="match status" value="1"/>
</dbReference>
<dbReference type="Gene3D" id="3.40.50.980">
    <property type="match status" value="1"/>
</dbReference>
<feature type="domain" description="AMP-dependent synthetase/ligase" evidence="2">
    <location>
        <begin position="1"/>
        <end position="66"/>
    </location>
</feature>